<gene>
    <name evidence="2" type="ORF">Slin15195_G071500</name>
</gene>
<evidence type="ECO:0000256" key="1">
    <source>
        <dbReference type="SAM" id="MobiDB-lite"/>
    </source>
</evidence>
<name>A0A9Q9B036_9PEZI</name>
<feature type="region of interest" description="Disordered" evidence="1">
    <location>
        <begin position="54"/>
        <end position="79"/>
    </location>
</feature>
<sequence length="94" mass="10084">MPGGEPLRDVTSQVANERLQRDEEDLAGIESAHRAAAHAYSATGDYQAYLNATGKKSTTAGTKRKAQDPPLSTDPDDFDVDDMVMTRAAIKFGA</sequence>
<evidence type="ECO:0000313" key="3">
    <source>
        <dbReference type="Proteomes" id="UP001056384"/>
    </source>
</evidence>
<dbReference type="Proteomes" id="UP001056384">
    <property type="component" value="Chromosome 5"/>
</dbReference>
<reference evidence="2" key="1">
    <citation type="submission" date="2022-06" db="EMBL/GenBank/DDBJ databases">
        <title>Complete genome sequences of two strains of the flax pathogen Septoria linicola.</title>
        <authorList>
            <person name="Lapalu N."/>
            <person name="Simon A."/>
            <person name="Demenou B."/>
            <person name="Paumier D."/>
            <person name="Guillot M.-P."/>
            <person name="Gout L."/>
            <person name="Valade R."/>
        </authorList>
    </citation>
    <scope>NUCLEOTIDE SEQUENCE</scope>
    <source>
        <strain evidence="2">SE15195</strain>
    </source>
</reference>
<proteinExistence type="predicted"/>
<dbReference type="AlphaFoldDB" id="A0A9Q9B036"/>
<accession>A0A9Q9B036</accession>
<organism evidence="2 3">
    <name type="scientific">Septoria linicola</name>
    <dbReference type="NCBI Taxonomy" id="215465"/>
    <lineage>
        <taxon>Eukaryota</taxon>
        <taxon>Fungi</taxon>
        <taxon>Dikarya</taxon>
        <taxon>Ascomycota</taxon>
        <taxon>Pezizomycotina</taxon>
        <taxon>Dothideomycetes</taxon>
        <taxon>Dothideomycetidae</taxon>
        <taxon>Mycosphaerellales</taxon>
        <taxon>Mycosphaerellaceae</taxon>
        <taxon>Septoria</taxon>
    </lineage>
</organism>
<keyword evidence="3" id="KW-1185">Reference proteome</keyword>
<protein>
    <submittedName>
        <fullName evidence="2">Uncharacterized protein</fullName>
    </submittedName>
</protein>
<dbReference type="EMBL" id="CP099422">
    <property type="protein sequence ID" value="USW53831.1"/>
    <property type="molecule type" value="Genomic_DNA"/>
</dbReference>
<evidence type="ECO:0000313" key="2">
    <source>
        <dbReference type="EMBL" id="USW53831.1"/>
    </source>
</evidence>